<sequence>MDTFCPWIIGRPCLPVGEWADWSQVLVAVVIGFAAIYVPWQMSRAQTQRRITTSLTLCGITLFQFLQAAKLATDRSGDTQLYRYHRTCGMDMLNSLRQIPTHELIDWDVIHARIHLEMRCVQLIEYADNWHIEQEGFARLPESTLEELAHRIGLLHASLDEVRGLLLRRRMFWPWLSRRIVAFERLPAASGSASRSASAIQ</sequence>
<keyword evidence="1" id="KW-0812">Transmembrane</keyword>
<protein>
    <recommendedName>
        <fullName evidence="4">Transmembrane protein</fullName>
    </recommendedName>
</protein>
<keyword evidence="1" id="KW-1133">Transmembrane helix</keyword>
<evidence type="ECO:0008006" key="4">
    <source>
        <dbReference type="Google" id="ProtNLM"/>
    </source>
</evidence>
<evidence type="ECO:0000256" key="1">
    <source>
        <dbReference type="SAM" id="Phobius"/>
    </source>
</evidence>
<accession>A0AAP7GUV5</accession>
<name>A0AAP7GUV5_STEMA</name>
<gene>
    <name evidence="2" type="ORF">A9K56_05020</name>
</gene>
<dbReference type="AlphaFoldDB" id="A0AAP7GUV5"/>
<reference evidence="2 3" key="1">
    <citation type="submission" date="2016-05" db="EMBL/GenBank/DDBJ databases">
        <title>Draft Genome Sequences of Stenotrophomonas maltophilia Strains Sm32COP, Sm41DVV, Sm46PAILV, SmF3, SmF22, SmSOFb1 and SmCVFa1, Isolated from Different Manures, in France.</title>
        <authorList>
            <person name="Nazaret S."/>
            <person name="Bodilis J."/>
        </authorList>
    </citation>
    <scope>NUCLEOTIDE SEQUENCE [LARGE SCALE GENOMIC DNA]</scope>
    <source>
        <strain evidence="2 3">Sm41DVV</strain>
    </source>
</reference>
<evidence type="ECO:0000313" key="3">
    <source>
        <dbReference type="Proteomes" id="UP000092125"/>
    </source>
</evidence>
<feature type="transmembrane region" description="Helical" evidence="1">
    <location>
        <begin position="22"/>
        <end position="40"/>
    </location>
</feature>
<evidence type="ECO:0000313" key="2">
    <source>
        <dbReference type="EMBL" id="OBU63005.1"/>
    </source>
</evidence>
<proteinExistence type="predicted"/>
<dbReference type="EMBL" id="LYVI01000002">
    <property type="protein sequence ID" value="OBU63005.1"/>
    <property type="molecule type" value="Genomic_DNA"/>
</dbReference>
<dbReference type="Proteomes" id="UP000092125">
    <property type="component" value="Unassembled WGS sequence"/>
</dbReference>
<organism evidence="2 3">
    <name type="scientific">Stenotrophomonas maltophilia</name>
    <name type="common">Pseudomonas maltophilia</name>
    <name type="synonym">Xanthomonas maltophilia</name>
    <dbReference type="NCBI Taxonomy" id="40324"/>
    <lineage>
        <taxon>Bacteria</taxon>
        <taxon>Pseudomonadati</taxon>
        <taxon>Pseudomonadota</taxon>
        <taxon>Gammaproteobacteria</taxon>
        <taxon>Lysobacterales</taxon>
        <taxon>Lysobacteraceae</taxon>
        <taxon>Stenotrophomonas</taxon>
        <taxon>Stenotrophomonas maltophilia group</taxon>
    </lineage>
</organism>
<keyword evidence="1" id="KW-0472">Membrane</keyword>
<comment type="caution">
    <text evidence="2">The sequence shown here is derived from an EMBL/GenBank/DDBJ whole genome shotgun (WGS) entry which is preliminary data.</text>
</comment>